<dbReference type="PANTHER" id="PTHR43767:SF1">
    <property type="entry name" value="NONRIBOSOMAL PEPTIDE SYNTHASE PES1 (EUROFUNG)-RELATED"/>
    <property type="match status" value="1"/>
</dbReference>
<evidence type="ECO:0000259" key="3">
    <source>
        <dbReference type="Pfam" id="PF00501"/>
    </source>
</evidence>
<name>A0A5K7YMF1_9BACT</name>
<dbReference type="Pfam" id="PF00501">
    <property type="entry name" value="AMP-binding"/>
    <property type="match status" value="1"/>
</dbReference>
<organism evidence="5 6">
    <name type="scientific">Desulfosarcina alkanivorans</name>
    <dbReference type="NCBI Taxonomy" id="571177"/>
    <lineage>
        <taxon>Bacteria</taxon>
        <taxon>Pseudomonadati</taxon>
        <taxon>Thermodesulfobacteriota</taxon>
        <taxon>Desulfobacteria</taxon>
        <taxon>Desulfobacterales</taxon>
        <taxon>Desulfosarcinaceae</taxon>
        <taxon>Desulfosarcina</taxon>
    </lineage>
</organism>
<sequence>MKWNVGSIIRKRAQLTPEKNAFIYEGDPITYKRLNDDTNRLANYFQSVGLKKGDRISVDLLNCTEFLSIYFAAAKLGLVFVPLNCRMVSGELEYQLNNCGSRLLIFHDAFGKLIEPIHNSVQVDPDKFLCLHGSNPKDFATPDWAVDFWEAIDGQSSTEPEVTELIDLDDPFVIIYTSGVTGQPKGAVLSHGQTFFKCFQIMMYTDMREDDVFLSQLPLFHSGGLFIIATPVLCRGASFVMRKSFEPDQFTQDINTYKPTVIFALTTMWRFILKEDALDSVDVSNVRIVLGGGERTPSSLLRDLESYGLNMQQGFGQTENSAMMILPKKDTLRKEGSIGLPGFFTDIWIEDETGKKLPPGEIGEIVAAGPTVMSGYWNMPEKSASTIVNGRLFTGDLGYMDEEGYFYIVDRAKDMYRTGGENVYPAEIEKILVNHPDIENAVIVGVPDDTWGETGKAFVVPEKGKPVTIQDIREFLSGKVAKYKFPTHLEIISTLPMTATGKIKKSELKEKYLMNTT</sequence>
<dbReference type="InterPro" id="IPR000873">
    <property type="entry name" value="AMP-dep_synth/lig_dom"/>
</dbReference>
<evidence type="ECO:0000313" key="6">
    <source>
        <dbReference type="Proteomes" id="UP000427906"/>
    </source>
</evidence>
<proteinExistence type="inferred from homology"/>
<dbReference type="Proteomes" id="UP000427906">
    <property type="component" value="Chromosome"/>
</dbReference>
<feature type="domain" description="AMP-dependent synthetase/ligase" evidence="3">
    <location>
        <begin position="10"/>
        <end position="377"/>
    </location>
</feature>
<dbReference type="OrthoDB" id="5483897at2"/>
<dbReference type="SUPFAM" id="SSF56801">
    <property type="entry name" value="Acetyl-CoA synthetase-like"/>
    <property type="match status" value="1"/>
</dbReference>
<evidence type="ECO:0000313" key="5">
    <source>
        <dbReference type="EMBL" id="BBO68041.1"/>
    </source>
</evidence>
<protein>
    <submittedName>
        <fullName evidence="5">Acyl-CoA synthetase</fullName>
    </submittedName>
</protein>
<evidence type="ECO:0000256" key="2">
    <source>
        <dbReference type="ARBA" id="ARBA00022598"/>
    </source>
</evidence>
<dbReference type="Gene3D" id="3.40.50.12780">
    <property type="entry name" value="N-terminal domain of ligase-like"/>
    <property type="match status" value="1"/>
</dbReference>
<dbReference type="InterPro" id="IPR050237">
    <property type="entry name" value="ATP-dep_AMP-bd_enzyme"/>
</dbReference>
<dbReference type="RefSeq" id="WP_155316241.1">
    <property type="nucleotide sequence ID" value="NZ_AP021874.1"/>
</dbReference>
<dbReference type="AlphaFoldDB" id="A0A5K7YMF1"/>
<dbReference type="KEGG" id="dalk:DSCA_19710"/>
<dbReference type="InterPro" id="IPR025110">
    <property type="entry name" value="AMP-bd_C"/>
</dbReference>
<dbReference type="FunFam" id="3.30.300.30:FF:000008">
    <property type="entry name" value="2,3-dihydroxybenzoate-AMP ligase"/>
    <property type="match status" value="1"/>
</dbReference>
<reference evidence="5 6" key="1">
    <citation type="submission" date="2019-11" db="EMBL/GenBank/DDBJ databases">
        <title>Comparative genomics of hydrocarbon-degrading Desulfosarcina strains.</title>
        <authorList>
            <person name="Watanabe M."/>
            <person name="Kojima H."/>
            <person name="Fukui M."/>
        </authorList>
    </citation>
    <scope>NUCLEOTIDE SEQUENCE [LARGE SCALE GENOMIC DNA]</scope>
    <source>
        <strain evidence="5 6">PL12</strain>
    </source>
</reference>
<gene>
    <name evidence="5" type="ORF">DSCA_19710</name>
</gene>
<feature type="domain" description="AMP-binding enzyme C-terminal" evidence="4">
    <location>
        <begin position="427"/>
        <end position="502"/>
    </location>
</feature>
<dbReference type="Gene3D" id="3.30.300.30">
    <property type="match status" value="1"/>
</dbReference>
<keyword evidence="6" id="KW-1185">Reference proteome</keyword>
<accession>A0A5K7YMF1</accession>
<dbReference type="InterPro" id="IPR042099">
    <property type="entry name" value="ANL_N_sf"/>
</dbReference>
<dbReference type="EMBL" id="AP021874">
    <property type="protein sequence ID" value="BBO68041.1"/>
    <property type="molecule type" value="Genomic_DNA"/>
</dbReference>
<comment type="similarity">
    <text evidence="1">Belongs to the ATP-dependent AMP-binding enzyme family.</text>
</comment>
<evidence type="ECO:0000259" key="4">
    <source>
        <dbReference type="Pfam" id="PF13193"/>
    </source>
</evidence>
<dbReference type="Pfam" id="PF13193">
    <property type="entry name" value="AMP-binding_C"/>
    <property type="match status" value="1"/>
</dbReference>
<evidence type="ECO:0000256" key="1">
    <source>
        <dbReference type="ARBA" id="ARBA00006432"/>
    </source>
</evidence>
<dbReference type="GO" id="GO:0016878">
    <property type="term" value="F:acid-thiol ligase activity"/>
    <property type="evidence" value="ECO:0007669"/>
    <property type="project" value="UniProtKB-ARBA"/>
</dbReference>
<dbReference type="InterPro" id="IPR045851">
    <property type="entry name" value="AMP-bd_C_sf"/>
</dbReference>
<dbReference type="PANTHER" id="PTHR43767">
    <property type="entry name" value="LONG-CHAIN-FATTY-ACID--COA LIGASE"/>
    <property type="match status" value="1"/>
</dbReference>
<keyword evidence="2" id="KW-0436">Ligase</keyword>